<keyword evidence="2" id="KW-1185">Reference proteome</keyword>
<dbReference type="HOGENOM" id="CLU_397950_0_0_1"/>
<evidence type="ECO:0000313" key="1">
    <source>
        <dbReference type="EMBL" id="EME46317.1"/>
    </source>
</evidence>
<sequence>MVSSVVVMRALSLGVRWMLGYVLLAQKCVQSSIPYEITVENWRRVKLAASVELGAGVVCLVHAASFGTDAGRPSLPGRLLVLVGLQQQQQQQQCRCSVFALLCSALLCSAEPQLQSRSLRLHILPFTSSSARATWSERPRRHSMGVSLPLHDAFHLLADTPACAADGPFSAASTLRYCAPQMGLRWFDGDDGLPRLLAGSALIRVGGNNDRRVALGEAQPRKPRNNKHQACTSAIARAPAAGEKALRRRGRAVATQHARVNRCIDQKLHHLPRLVSNATVVVVVVAAAAKSSTGDRADHAALHVRTSRHRFPYRKHPMPVTRRISQTQPGMSVERTLHTHGLHLPHQPRARACVRASSALCNNNGGCSRPCGADSTRLAAACLLTHTPEARPAARDFIERYIRYGANRSSLFLWTSAGAWSIGCPTLAYDLTSNVAVSAVAAATQHHEDATRAASVATTPDCCSFAYECNASDMGPEHFASQEARNICVDGLQLVSQELNAVVPMLAVKALSHESCFVPRVACCAELQGRINLTVETHVAVRVNGLCVATNSGKICANLLWRGFAATSRTTPLEIDMLQVQIAMLVGFRSASARCRRSTLPTRMLSIGSASGRRRCIAVCQWRCAIDECLQQMPGSLKSGRQRQTALGTPAAMGLKQGTSSEVPVATWLAAPPDPGVLRRSTFASGSMKMSS</sequence>
<dbReference type="EMBL" id="KB446537">
    <property type="protein sequence ID" value="EME46317.1"/>
    <property type="molecule type" value="Genomic_DNA"/>
</dbReference>
<dbReference type="Proteomes" id="UP000016933">
    <property type="component" value="Unassembled WGS sequence"/>
</dbReference>
<protein>
    <submittedName>
        <fullName evidence="1">Uncharacterized protein</fullName>
    </submittedName>
</protein>
<reference evidence="2" key="1">
    <citation type="journal article" date="2012" name="PLoS Genet.">
        <title>The genomes of the fungal plant pathogens Cladosporium fulvum and Dothistroma septosporum reveal adaptation to different hosts and lifestyles but also signatures of common ancestry.</title>
        <authorList>
            <person name="de Wit P.J.G.M."/>
            <person name="van der Burgt A."/>
            <person name="Oekmen B."/>
            <person name="Stergiopoulos I."/>
            <person name="Abd-Elsalam K.A."/>
            <person name="Aerts A.L."/>
            <person name="Bahkali A.H."/>
            <person name="Beenen H.G."/>
            <person name="Chettri P."/>
            <person name="Cox M.P."/>
            <person name="Datema E."/>
            <person name="de Vries R.P."/>
            <person name="Dhillon B."/>
            <person name="Ganley A.R."/>
            <person name="Griffiths S.A."/>
            <person name="Guo Y."/>
            <person name="Hamelin R.C."/>
            <person name="Henrissat B."/>
            <person name="Kabir M.S."/>
            <person name="Jashni M.K."/>
            <person name="Kema G."/>
            <person name="Klaubauf S."/>
            <person name="Lapidus A."/>
            <person name="Levasseur A."/>
            <person name="Lindquist E."/>
            <person name="Mehrabi R."/>
            <person name="Ohm R.A."/>
            <person name="Owen T.J."/>
            <person name="Salamov A."/>
            <person name="Schwelm A."/>
            <person name="Schijlen E."/>
            <person name="Sun H."/>
            <person name="van den Burg H.A."/>
            <person name="van Ham R.C.H.J."/>
            <person name="Zhang S."/>
            <person name="Goodwin S.B."/>
            <person name="Grigoriev I.V."/>
            <person name="Collemare J."/>
            <person name="Bradshaw R.E."/>
        </authorList>
    </citation>
    <scope>NUCLEOTIDE SEQUENCE [LARGE SCALE GENOMIC DNA]</scope>
    <source>
        <strain evidence="2">NZE10 / CBS 128990</strain>
    </source>
</reference>
<name>N1PSF7_DOTSN</name>
<proteinExistence type="predicted"/>
<evidence type="ECO:0000313" key="2">
    <source>
        <dbReference type="Proteomes" id="UP000016933"/>
    </source>
</evidence>
<gene>
    <name evidence="1" type="ORF">DOTSEDRAFT_32953</name>
</gene>
<organism evidence="1 2">
    <name type="scientific">Dothistroma septosporum (strain NZE10 / CBS 128990)</name>
    <name type="common">Red band needle blight fungus</name>
    <name type="synonym">Mycosphaerella pini</name>
    <dbReference type="NCBI Taxonomy" id="675120"/>
    <lineage>
        <taxon>Eukaryota</taxon>
        <taxon>Fungi</taxon>
        <taxon>Dikarya</taxon>
        <taxon>Ascomycota</taxon>
        <taxon>Pezizomycotina</taxon>
        <taxon>Dothideomycetes</taxon>
        <taxon>Dothideomycetidae</taxon>
        <taxon>Mycosphaerellales</taxon>
        <taxon>Mycosphaerellaceae</taxon>
        <taxon>Dothistroma</taxon>
    </lineage>
</organism>
<accession>N1PSF7</accession>
<dbReference type="AlphaFoldDB" id="N1PSF7"/>
<reference evidence="1 2" key="2">
    <citation type="journal article" date="2012" name="PLoS Pathog.">
        <title>Diverse lifestyles and strategies of plant pathogenesis encoded in the genomes of eighteen Dothideomycetes fungi.</title>
        <authorList>
            <person name="Ohm R.A."/>
            <person name="Feau N."/>
            <person name="Henrissat B."/>
            <person name="Schoch C.L."/>
            <person name="Horwitz B.A."/>
            <person name="Barry K.W."/>
            <person name="Condon B.J."/>
            <person name="Copeland A.C."/>
            <person name="Dhillon B."/>
            <person name="Glaser F."/>
            <person name="Hesse C.N."/>
            <person name="Kosti I."/>
            <person name="LaButti K."/>
            <person name="Lindquist E.A."/>
            <person name="Lucas S."/>
            <person name="Salamov A.A."/>
            <person name="Bradshaw R.E."/>
            <person name="Ciuffetti L."/>
            <person name="Hamelin R.C."/>
            <person name="Kema G.H.J."/>
            <person name="Lawrence C."/>
            <person name="Scott J.A."/>
            <person name="Spatafora J.W."/>
            <person name="Turgeon B.G."/>
            <person name="de Wit P.J.G.M."/>
            <person name="Zhong S."/>
            <person name="Goodwin S.B."/>
            <person name="Grigoriev I.V."/>
        </authorList>
    </citation>
    <scope>NUCLEOTIDE SEQUENCE [LARGE SCALE GENOMIC DNA]</scope>
    <source>
        <strain evidence="2">NZE10 / CBS 128990</strain>
    </source>
</reference>